<dbReference type="PANTHER" id="PTHR43731">
    <property type="entry name" value="RHOMBOID PROTEASE"/>
    <property type="match status" value="1"/>
</dbReference>
<dbReference type="EMBL" id="JAVDQD010000003">
    <property type="protein sequence ID" value="MDR6239907.1"/>
    <property type="molecule type" value="Genomic_DNA"/>
</dbReference>
<dbReference type="SUPFAM" id="SSF144091">
    <property type="entry name" value="Rhomboid-like"/>
    <property type="match status" value="1"/>
</dbReference>
<organism evidence="8 9">
    <name type="scientific">Aureibacter tunicatorum</name>
    <dbReference type="NCBI Taxonomy" id="866807"/>
    <lineage>
        <taxon>Bacteria</taxon>
        <taxon>Pseudomonadati</taxon>
        <taxon>Bacteroidota</taxon>
        <taxon>Cytophagia</taxon>
        <taxon>Cytophagales</taxon>
        <taxon>Persicobacteraceae</taxon>
        <taxon>Aureibacter</taxon>
    </lineage>
</organism>
<feature type="transmembrane region" description="Helical" evidence="6">
    <location>
        <begin position="94"/>
        <end position="110"/>
    </location>
</feature>
<evidence type="ECO:0000313" key="8">
    <source>
        <dbReference type="EMBL" id="MDR6239907.1"/>
    </source>
</evidence>
<reference evidence="8" key="1">
    <citation type="submission" date="2023-07" db="EMBL/GenBank/DDBJ databases">
        <title>Genomic Encyclopedia of Type Strains, Phase IV (KMG-IV): sequencing the most valuable type-strain genomes for metagenomic binning, comparative biology and taxonomic classification.</title>
        <authorList>
            <person name="Goeker M."/>
        </authorList>
    </citation>
    <scope>NUCLEOTIDE SEQUENCE</scope>
    <source>
        <strain evidence="8">DSM 26174</strain>
    </source>
</reference>
<dbReference type="InterPro" id="IPR050925">
    <property type="entry name" value="Rhomboid_protease_S54"/>
</dbReference>
<evidence type="ECO:0000256" key="3">
    <source>
        <dbReference type="ARBA" id="ARBA00022989"/>
    </source>
</evidence>
<keyword evidence="8" id="KW-0378">Hydrolase</keyword>
<evidence type="ECO:0000256" key="1">
    <source>
        <dbReference type="ARBA" id="ARBA00004141"/>
    </source>
</evidence>
<dbReference type="Proteomes" id="UP001185092">
    <property type="component" value="Unassembled WGS sequence"/>
</dbReference>
<keyword evidence="3 6" id="KW-1133">Transmembrane helix</keyword>
<gene>
    <name evidence="8" type="ORF">HNQ88_002955</name>
</gene>
<feature type="transmembrane region" description="Helical" evidence="6">
    <location>
        <begin position="12"/>
        <end position="36"/>
    </location>
</feature>
<dbReference type="Pfam" id="PF01694">
    <property type="entry name" value="Rhomboid"/>
    <property type="match status" value="1"/>
</dbReference>
<keyword evidence="9" id="KW-1185">Reference proteome</keyword>
<name>A0AAE4BTR0_9BACT</name>
<keyword evidence="2 6" id="KW-0812">Transmembrane</keyword>
<feature type="transmembrane region" description="Helical" evidence="6">
    <location>
        <begin position="69"/>
        <end position="87"/>
    </location>
</feature>
<comment type="caution">
    <text evidence="8">The sequence shown here is derived from an EMBL/GenBank/DDBJ whole genome shotgun (WGS) entry which is preliminary data.</text>
</comment>
<evidence type="ECO:0000256" key="2">
    <source>
        <dbReference type="ARBA" id="ARBA00022692"/>
    </source>
</evidence>
<evidence type="ECO:0000256" key="6">
    <source>
        <dbReference type="SAM" id="Phobius"/>
    </source>
</evidence>
<protein>
    <submittedName>
        <fullName evidence="8">Membrane associated rhomboid family serine protease</fullName>
    </submittedName>
</protein>
<feature type="transmembrane region" description="Helical" evidence="6">
    <location>
        <begin position="142"/>
        <end position="160"/>
    </location>
</feature>
<feature type="domain" description="Peptidase S54 rhomboid" evidence="7">
    <location>
        <begin position="55"/>
        <end position="185"/>
    </location>
</feature>
<dbReference type="RefSeq" id="WP_309939715.1">
    <property type="nucleotide sequence ID" value="NZ_AP025305.1"/>
</dbReference>
<dbReference type="InterPro" id="IPR022764">
    <property type="entry name" value="Peptidase_S54_rhomboid_dom"/>
</dbReference>
<dbReference type="PANTHER" id="PTHR43731:SF9">
    <property type="entry name" value="SLR1461 PROTEIN"/>
    <property type="match status" value="1"/>
</dbReference>
<dbReference type="GO" id="GO:0004252">
    <property type="term" value="F:serine-type endopeptidase activity"/>
    <property type="evidence" value="ECO:0007669"/>
    <property type="project" value="InterPro"/>
</dbReference>
<feature type="transmembrane region" description="Helical" evidence="6">
    <location>
        <begin position="166"/>
        <end position="185"/>
    </location>
</feature>
<keyword evidence="8" id="KW-0645">Protease</keyword>
<dbReference type="GO" id="GO:0006508">
    <property type="term" value="P:proteolysis"/>
    <property type="evidence" value="ECO:0007669"/>
    <property type="project" value="UniProtKB-KW"/>
</dbReference>
<feature type="compositionally biased region" description="Basic residues" evidence="5">
    <location>
        <begin position="225"/>
        <end position="236"/>
    </location>
</feature>
<proteinExistence type="predicted"/>
<accession>A0AAE4BTR0</accession>
<evidence type="ECO:0000313" key="9">
    <source>
        <dbReference type="Proteomes" id="UP001185092"/>
    </source>
</evidence>
<evidence type="ECO:0000256" key="5">
    <source>
        <dbReference type="SAM" id="MobiDB-lite"/>
    </source>
</evidence>
<dbReference type="AlphaFoldDB" id="A0AAE4BTR0"/>
<evidence type="ECO:0000259" key="7">
    <source>
        <dbReference type="Pfam" id="PF01694"/>
    </source>
</evidence>
<feature type="region of interest" description="Disordered" evidence="5">
    <location>
        <begin position="225"/>
        <end position="248"/>
    </location>
</feature>
<dbReference type="InterPro" id="IPR035952">
    <property type="entry name" value="Rhomboid-like_sf"/>
</dbReference>
<dbReference type="Gene3D" id="1.20.1540.10">
    <property type="entry name" value="Rhomboid-like"/>
    <property type="match status" value="1"/>
</dbReference>
<feature type="transmembrane region" description="Helical" evidence="6">
    <location>
        <begin position="116"/>
        <end position="135"/>
    </location>
</feature>
<evidence type="ECO:0000256" key="4">
    <source>
        <dbReference type="ARBA" id="ARBA00023136"/>
    </source>
</evidence>
<keyword evidence="4 6" id="KW-0472">Membrane</keyword>
<dbReference type="GO" id="GO:0016020">
    <property type="term" value="C:membrane"/>
    <property type="evidence" value="ECO:0007669"/>
    <property type="project" value="UniProtKB-SubCell"/>
</dbReference>
<sequence>MEHISTHESKLFYRSLLMTTLFIGILWTITVLEWFMHEDFGFLGILPRKIEGAVGIITGPLIHGSFSHLLSNTFPLLILGIGLFYFYHKIAIQVFVSIYVASGFWVWLSAREAYHIGSSGIVYGLVSFLFFIGLLRRDQKSMAVSLCVFLLYGGMMYGLMPSNGEVSWESHLFGTLTGLFCALYFQNYSEESKPSLRPVESRGVDYTRSRLEYPKRHVMRISSHTHGKQVRFKYKVKKSENNNNPRKR</sequence>
<comment type="subcellular location">
    <subcellularLocation>
        <location evidence="1">Membrane</location>
        <topology evidence="1">Multi-pass membrane protein</topology>
    </subcellularLocation>
</comment>